<accession>A0A9X8R9L6</accession>
<comment type="caution">
    <text evidence="1">The sequence shown here is derived from an EMBL/GenBank/DDBJ whole genome shotgun (WGS) entry which is preliminary data.</text>
</comment>
<proteinExistence type="predicted"/>
<dbReference type="RefSeq" id="WP_076368418.1">
    <property type="nucleotide sequence ID" value="NZ_FTMX01000003.1"/>
</dbReference>
<evidence type="ECO:0000313" key="2">
    <source>
        <dbReference type="Proteomes" id="UP000185829"/>
    </source>
</evidence>
<evidence type="ECO:0000313" key="1">
    <source>
        <dbReference type="EMBL" id="SIR37892.1"/>
    </source>
</evidence>
<dbReference type="AlphaFoldDB" id="A0A9X8R9L6"/>
<name>A0A9X8R9L6_9BACI</name>
<reference evidence="1 2" key="1">
    <citation type="submission" date="2017-01" db="EMBL/GenBank/DDBJ databases">
        <authorList>
            <person name="Varghese N."/>
            <person name="Submissions S."/>
        </authorList>
    </citation>
    <scope>NUCLEOTIDE SEQUENCE [LARGE SCALE GENOMIC DNA]</scope>
    <source>
        <strain evidence="1 2">RUG2-6</strain>
    </source>
</reference>
<protein>
    <submittedName>
        <fullName evidence="1">Uncharacterized protein</fullName>
    </submittedName>
</protein>
<organism evidence="1 2">
    <name type="scientific">Peribacillus simplex</name>
    <dbReference type="NCBI Taxonomy" id="1478"/>
    <lineage>
        <taxon>Bacteria</taxon>
        <taxon>Bacillati</taxon>
        <taxon>Bacillota</taxon>
        <taxon>Bacilli</taxon>
        <taxon>Bacillales</taxon>
        <taxon>Bacillaceae</taxon>
        <taxon>Peribacillus</taxon>
    </lineage>
</organism>
<sequence length="105" mass="11877">MKTKTIIKNGTIFSGEIKKVNTYTASVRSNGDDTVFSRLQIEILDDKGWHSIFVDKNEKLVNQRLRIVNEKSPKVVIGMFELLTLDPEEFDFIIGTLEGAGCEIQ</sequence>
<dbReference type="EMBL" id="FTMX01000003">
    <property type="protein sequence ID" value="SIR37892.1"/>
    <property type="molecule type" value="Genomic_DNA"/>
</dbReference>
<dbReference type="Proteomes" id="UP000185829">
    <property type="component" value="Unassembled WGS sequence"/>
</dbReference>
<gene>
    <name evidence="1" type="ORF">SAMN05878482_103476</name>
</gene>